<dbReference type="EMBL" id="JABWDY010005432">
    <property type="protein sequence ID" value="KAF5204426.1"/>
    <property type="molecule type" value="Genomic_DNA"/>
</dbReference>
<sequence>MVSETVRHHHLRSCGFLEETRWNNVQPFFLKLLVMEIYYCQLLWIEHPVGFEGRKEEDEEARSMGCGVGLISFTSAIWGFVSIYGSCHSLVQSSGTMNLLPRKSSISSQQPCQLLSISAQQACQLLSRNAELTKDTSFSVVAMQSCRVRLHNSGKMTCICWFNESVYVLVGC</sequence>
<name>A0A7J6X3T3_THATH</name>
<gene>
    <name evidence="1" type="ORF">FRX31_005987</name>
</gene>
<reference evidence="1 2" key="1">
    <citation type="submission" date="2020-06" db="EMBL/GenBank/DDBJ databases">
        <title>Transcriptomic and genomic resources for Thalictrum thalictroides and T. hernandezii: Facilitating candidate gene discovery in an emerging model plant lineage.</title>
        <authorList>
            <person name="Arias T."/>
            <person name="Riano-Pachon D.M."/>
            <person name="Di Stilio V.S."/>
        </authorList>
    </citation>
    <scope>NUCLEOTIDE SEQUENCE [LARGE SCALE GENOMIC DNA]</scope>
    <source>
        <strain evidence="2">cv. WT478/WT964</strain>
        <tissue evidence="1">Leaves</tissue>
    </source>
</reference>
<comment type="caution">
    <text evidence="1">The sequence shown here is derived from an EMBL/GenBank/DDBJ whole genome shotgun (WGS) entry which is preliminary data.</text>
</comment>
<keyword evidence="2" id="KW-1185">Reference proteome</keyword>
<proteinExistence type="predicted"/>
<accession>A0A7J6X3T3</accession>
<organism evidence="1 2">
    <name type="scientific">Thalictrum thalictroides</name>
    <name type="common">Rue-anemone</name>
    <name type="synonym">Anemone thalictroides</name>
    <dbReference type="NCBI Taxonomy" id="46969"/>
    <lineage>
        <taxon>Eukaryota</taxon>
        <taxon>Viridiplantae</taxon>
        <taxon>Streptophyta</taxon>
        <taxon>Embryophyta</taxon>
        <taxon>Tracheophyta</taxon>
        <taxon>Spermatophyta</taxon>
        <taxon>Magnoliopsida</taxon>
        <taxon>Ranunculales</taxon>
        <taxon>Ranunculaceae</taxon>
        <taxon>Thalictroideae</taxon>
        <taxon>Thalictrum</taxon>
    </lineage>
</organism>
<protein>
    <submittedName>
        <fullName evidence="1">Uncharacterized protein</fullName>
    </submittedName>
</protein>
<evidence type="ECO:0000313" key="2">
    <source>
        <dbReference type="Proteomes" id="UP000554482"/>
    </source>
</evidence>
<evidence type="ECO:0000313" key="1">
    <source>
        <dbReference type="EMBL" id="KAF5204426.1"/>
    </source>
</evidence>
<dbReference type="AlphaFoldDB" id="A0A7J6X3T3"/>
<dbReference type="Proteomes" id="UP000554482">
    <property type="component" value="Unassembled WGS sequence"/>
</dbReference>